<keyword evidence="3 6" id="KW-1133">Transmembrane helix</keyword>
<feature type="transmembrane region" description="Helical" evidence="6">
    <location>
        <begin position="34"/>
        <end position="55"/>
    </location>
</feature>
<feature type="domain" description="Rhodopsin" evidence="7">
    <location>
        <begin position="16"/>
        <end position="249"/>
    </location>
</feature>
<feature type="transmembrane region" description="Helical" evidence="6">
    <location>
        <begin position="6"/>
        <end position="22"/>
    </location>
</feature>
<gene>
    <name evidence="8" type="ORF">B0I36DRAFT_219560</name>
</gene>
<dbReference type="GeneID" id="70178561"/>
<feature type="transmembrane region" description="Helical" evidence="6">
    <location>
        <begin position="109"/>
        <end position="128"/>
    </location>
</feature>
<comment type="caution">
    <text evidence="8">The sequence shown here is derived from an EMBL/GenBank/DDBJ whole genome shotgun (WGS) entry which is preliminary data.</text>
</comment>
<dbReference type="RefSeq" id="XP_046004208.1">
    <property type="nucleotide sequence ID" value="XM_046149015.1"/>
</dbReference>
<feature type="transmembrane region" description="Helical" evidence="6">
    <location>
        <begin position="224"/>
        <end position="243"/>
    </location>
</feature>
<dbReference type="Proteomes" id="UP000756346">
    <property type="component" value="Unassembled WGS sequence"/>
</dbReference>
<organism evidence="8 9">
    <name type="scientific">Microdochium trichocladiopsis</name>
    <dbReference type="NCBI Taxonomy" id="1682393"/>
    <lineage>
        <taxon>Eukaryota</taxon>
        <taxon>Fungi</taxon>
        <taxon>Dikarya</taxon>
        <taxon>Ascomycota</taxon>
        <taxon>Pezizomycotina</taxon>
        <taxon>Sordariomycetes</taxon>
        <taxon>Xylariomycetidae</taxon>
        <taxon>Xylariales</taxon>
        <taxon>Microdochiaceae</taxon>
        <taxon>Microdochium</taxon>
    </lineage>
</organism>
<accession>A0A9P8XQ84</accession>
<feature type="non-terminal residue" evidence="8">
    <location>
        <position position="257"/>
    </location>
</feature>
<proteinExistence type="inferred from homology"/>
<evidence type="ECO:0000256" key="1">
    <source>
        <dbReference type="ARBA" id="ARBA00004141"/>
    </source>
</evidence>
<evidence type="ECO:0000313" key="8">
    <source>
        <dbReference type="EMBL" id="KAH7010677.1"/>
    </source>
</evidence>
<dbReference type="InterPro" id="IPR052337">
    <property type="entry name" value="SAT4-like"/>
</dbReference>
<reference evidence="8" key="1">
    <citation type="journal article" date="2021" name="Nat. Commun.">
        <title>Genetic determinants of endophytism in the Arabidopsis root mycobiome.</title>
        <authorList>
            <person name="Mesny F."/>
            <person name="Miyauchi S."/>
            <person name="Thiergart T."/>
            <person name="Pickel B."/>
            <person name="Atanasova L."/>
            <person name="Karlsson M."/>
            <person name="Huettel B."/>
            <person name="Barry K.W."/>
            <person name="Haridas S."/>
            <person name="Chen C."/>
            <person name="Bauer D."/>
            <person name="Andreopoulos W."/>
            <person name="Pangilinan J."/>
            <person name="LaButti K."/>
            <person name="Riley R."/>
            <person name="Lipzen A."/>
            <person name="Clum A."/>
            <person name="Drula E."/>
            <person name="Henrissat B."/>
            <person name="Kohler A."/>
            <person name="Grigoriev I.V."/>
            <person name="Martin F.M."/>
            <person name="Hacquard S."/>
        </authorList>
    </citation>
    <scope>NUCLEOTIDE SEQUENCE</scope>
    <source>
        <strain evidence="8">MPI-CAGE-CH-0230</strain>
    </source>
</reference>
<comment type="similarity">
    <text evidence="5">Belongs to the SAT4 family.</text>
</comment>
<dbReference type="Pfam" id="PF20684">
    <property type="entry name" value="Fung_rhodopsin"/>
    <property type="match status" value="1"/>
</dbReference>
<dbReference type="GO" id="GO:0016020">
    <property type="term" value="C:membrane"/>
    <property type="evidence" value="ECO:0007669"/>
    <property type="project" value="UniProtKB-SubCell"/>
</dbReference>
<dbReference type="OrthoDB" id="4753657at2759"/>
<dbReference type="AlphaFoldDB" id="A0A9P8XQ84"/>
<protein>
    <recommendedName>
        <fullName evidence="7">Rhodopsin domain-containing protein</fullName>
    </recommendedName>
</protein>
<evidence type="ECO:0000256" key="5">
    <source>
        <dbReference type="ARBA" id="ARBA00038359"/>
    </source>
</evidence>
<dbReference type="EMBL" id="JAGTJQ010000017">
    <property type="protein sequence ID" value="KAH7010677.1"/>
    <property type="molecule type" value="Genomic_DNA"/>
</dbReference>
<keyword evidence="4 6" id="KW-0472">Membrane</keyword>
<evidence type="ECO:0000313" key="9">
    <source>
        <dbReference type="Proteomes" id="UP000756346"/>
    </source>
</evidence>
<keyword evidence="9" id="KW-1185">Reference proteome</keyword>
<feature type="transmembrane region" description="Helical" evidence="6">
    <location>
        <begin position="191"/>
        <end position="218"/>
    </location>
</feature>
<feature type="non-terminal residue" evidence="8">
    <location>
        <position position="1"/>
    </location>
</feature>
<sequence>ASEWTVTILAFIFLGLRLYVRITQRQINLVWSEVWLMLGFSWLLGLVISDTITFQKGAMSEFFDEPNVSIKQIRFASNYLFDAGLYFPKLSMVTIYFQLLPRHNRVLRWALYFTAAFTIVAFLVAIFVDTFWCGVNVPINWSIEPGACASYSSAVVFKLNWSLCFVSEVLLLLLPFPLLQNLRTASRHEFASLNILFALGIITIAVSAGRFATMLVLINDISVYVWATTEFAVSQIIVSSMALRPLLKRIWSSFYSS</sequence>
<feature type="transmembrane region" description="Helical" evidence="6">
    <location>
        <begin position="159"/>
        <end position="179"/>
    </location>
</feature>
<evidence type="ECO:0000256" key="4">
    <source>
        <dbReference type="ARBA" id="ARBA00023136"/>
    </source>
</evidence>
<dbReference type="PANTHER" id="PTHR33048">
    <property type="entry name" value="PTH11-LIKE INTEGRAL MEMBRANE PROTEIN (AFU_ORTHOLOGUE AFUA_5G11245)"/>
    <property type="match status" value="1"/>
</dbReference>
<keyword evidence="2 6" id="KW-0812">Transmembrane</keyword>
<dbReference type="PANTHER" id="PTHR33048:SF92">
    <property type="entry name" value="INTEGRAL MEMBRANE PROTEIN"/>
    <property type="match status" value="1"/>
</dbReference>
<evidence type="ECO:0000259" key="7">
    <source>
        <dbReference type="Pfam" id="PF20684"/>
    </source>
</evidence>
<evidence type="ECO:0000256" key="6">
    <source>
        <dbReference type="SAM" id="Phobius"/>
    </source>
</evidence>
<evidence type="ECO:0000256" key="3">
    <source>
        <dbReference type="ARBA" id="ARBA00022989"/>
    </source>
</evidence>
<feature type="transmembrane region" description="Helical" evidence="6">
    <location>
        <begin position="75"/>
        <end position="97"/>
    </location>
</feature>
<name>A0A9P8XQ84_9PEZI</name>
<dbReference type="InterPro" id="IPR049326">
    <property type="entry name" value="Rhodopsin_dom_fungi"/>
</dbReference>
<comment type="subcellular location">
    <subcellularLocation>
        <location evidence="1">Membrane</location>
        <topology evidence="1">Multi-pass membrane protein</topology>
    </subcellularLocation>
</comment>
<evidence type="ECO:0000256" key="2">
    <source>
        <dbReference type="ARBA" id="ARBA00022692"/>
    </source>
</evidence>